<evidence type="ECO:0000256" key="2">
    <source>
        <dbReference type="SAM" id="SignalP"/>
    </source>
</evidence>
<evidence type="ECO:0000313" key="3">
    <source>
        <dbReference type="EMBL" id="JAC23674.1"/>
    </source>
</evidence>
<feature type="transmembrane region" description="Helical" evidence="1">
    <location>
        <begin position="45"/>
        <end position="71"/>
    </location>
</feature>
<keyword evidence="2" id="KW-0732">Signal</keyword>
<accession>A0A023FQP7</accession>
<dbReference type="AlphaFoldDB" id="A0A023FQP7"/>
<keyword evidence="1" id="KW-1133">Transmembrane helix</keyword>
<feature type="chain" id="PRO_5001520097" evidence="2">
    <location>
        <begin position="22"/>
        <end position="83"/>
    </location>
</feature>
<keyword evidence="1" id="KW-0472">Membrane</keyword>
<feature type="signal peptide" evidence="2">
    <location>
        <begin position="1"/>
        <end position="21"/>
    </location>
</feature>
<sequence length="83" mass="8823">MGLLLLSALLGFIAVITEVSAQGAGGYDFNAQSEGQLIGQLSPLQVAGISMVVVACLGATVVSMFFCYYVYKKNKENLALPRY</sequence>
<reference evidence="3" key="1">
    <citation type="submission" date="2014-03" db="EMBL/GenBank/DDBJ databases">
        <title>The sialotranscriptome of Amblyomma triste, Amblyomma parvum and Amblyomma cajennense ticks, uncovered by 454-based RNA-seq.</title>
        <authorList>
            <person name="Garcia G.R."/>
            <person name="Gardinassi L.G."/>
            <person name="Ribeiro J.M."/>
            <person name="Anatriello E."/>
            <person name="Ferreira B.R."/>
            <person name="Moreira H.N."/>
            <person name="Mafra C."/>
            <person name="Olegario M.M."/>
            <person name="Szabo P.J."/>
            <person name="Miranda-Santos I.K."/>
            <person name="Maruyama S.R."/>
        </authorList>
    </citation>
    <scope>NUCLEOTIDE SEQUENCE</scope>
    <source>
        <strain evidence="3">Uberlandia</strain>
        <tissue evidence="3">Salivary glands</tissue>
    </source>
</reference>
<keyword evidence="1" id="KW-0812">Transmembrane</keyword>
<protein>
    <submittedName>
        <fullName evidence="3">Putative conserved plasma membrane protein</fullName>
    </submittedName>
</protein>
<name>A0A023FQP7_AMBCJ</name>
<proteinExistence type="evidence at transcript level"/>
<dbReference type="EMBL" id="GBBK01000808">
    <property type="protein sequence ID" value="JAC23674.1"/>
    <property type="molecule type" value="mRNA"/>
</dbReference>
<organism evidence="3">
    <name type="scientific">Amblyomma cajennense</name>
    <name type="common">Cayenne tick</name>
    <name type="synonym">Acarus cajennensis</name>
    <dbReference type="NCBI Taxonomy" id="34607"/>
    <lineage>
        <taxon>Eukaryota</taxon>
        <taxon>Metazoa</taxon>
        <taxon>Ecdysozoa</taxon>
        <taxon>Arthropoda</taxon>
        <taxon>Chelicerata</taxon>
        <taxon>Arachnida</taxon>
        <taxon>Acari</taxon>
        <taxon>Parasitiformes</taxon>
        <taxon>Ixodida</taxon>
        <taxon>Ixodoidea</taxon>
        <taxon>Ixodidae</taxon>
        <taxon>Amblyomminae</taxon>
        <taxon>Amblyomma</taxon>
    </lineage>
</organism>
<evidence type="ECO:0000256" key="1">
    <source>
        <dbReference type="SAM" id="Phobius"/>
    </source>
</evidence>